<comment type="cofactor">
    <cofactor evidence="1 14">
        <name>heme</name>
        <dbReference type="ChEBI" id="CHEBI:30413"/>
    </cofactor>
</comment>
<dbReference type="PRINTS" id="PR00465">
    <property type="entry name" value="EP450IV"/>
</dbReference>
<evidence type="ECO:0000256" key="14">
    <source>
        <dbReference type="PIRSR" id="PIRSR602403-1"/>
    </source>
</evidence>
<dbReference type="InterPro" id="IPR017972">
    <property type="entry name" value="Cyt_P450_CS"/>
</dbReference>
<dbReference type="Pfam" id="PF00067">
    <property type="entry name" value="p450"/>
    <property type="match status" value="1"/>
</dbReference>
<evidence type="ECO:0000256" key="15">
    <source>
        <dbReference type="RuleBase" id="RU000461"/>
    </source>
</evidence>
<keyword evidence="12 15" id="KW-0503">Monooxygenase</keyword>
<sequence length="95" mass="11194">MHTDPEVWKDPLTFDPDRFLPENLKNHHPYAFVPFSAGPRNCIGQKYAMLEAKIILATVFRKWRVKSLLKYSEMKVIHKFIMKPVCGINLYFTPK</sequence>
<dbReference type="InterPro" id="IPR001128">
    <property type="entry name" value="Cyt_P450"/>
</dbReference>
<evidence type="ECO:0000313" key="17">
    <source>
        <dbReference type="RefSeq" id="XP_015606948.1"/>
    </source>
</evidence>
<evidence type="ECO:0000256" key="10">
    <source>
        <dbReference type="ARBA" id="ARBA00023002"/>
    </source>
</evidence>
<evidence type="ECO:0000256" key="1">
    <source>
        <dbReference type="ARBA" id="ARBA00001971"/>
    </source>
</evidence>
<evidence type="ECO:0000256" key="13">
    <source>
        <dbReference type="ARBA" id="ARBA00023136"/>
    </source>
</evidence>
<feature type="binding site" description="axial binding residue" evidence="14">
    <location>
        <position position="42"/>
    </location>
    <ligand>
        <name>heme</name>
        <dbReference type="ChEBI" id="CHEBI:30413"/>
    </ligand>
    <ligandPart>
        <name>Fe</name>
        <dbReference type="ChEBI" id="CHEBI:18248"/>
    </ligandPart>
</feature>
<evidence type="ECO:0000256" key="5">
    <source>
        <dbReference type="ARBA" id="ARBA00010617"/>
    </source>
</evidence>
<gene>
    <name evidence="17" type="primary">LOC107273154</name>
</gene>
<dbReference type="InterPro" id="IPR002403">
    <property type="entry name" value="Cyt_P450_E_grp-IV"/>
</dbReference>
<organism evidence="16 17">
    <name type="scientific">Cephus cinctus</name>
    <name type="common">Wheat stem sawfly</name>
    <dbReference type="NCBI Taxonomy" id="211228"/>
    <lineage>
        <taxon>Eukaryota</taxon>
        <taxon>Metazoa</taxon>
        <taxon>Ecdysozoa</taxon>
        <taxon>Arthropoda</taxon>
        <taxon>Hexapoda</taxon>
        <taxon>Insecta</taxon>
        <taxon>Pterygota</taxon>
        <taxon>Neoptera</taxon>
        <taxon>Endopterygota</taxon>
        <taxon>Hymenoptera</taxon>
        <taxon>Cephoidea</taxon>
        <taxon>Cephidae</taxon>
        <taxon>Cephus</taxon>
    </lineage>
</organism>
<keyword evidence="13" id="KW-0472">Membrane</keyword>
<evidence type="ECO:0000256" key="3">
    <source>
        <dbReference type="ARBA" id="ARBA00004174"/>
    </source>
</evidence>
<evidence type="ECO:0000256" key="8">
    <source>
        <dbReference type="ARBA" id="ARBA00022824"/>
    </source>
</evidence>
<dbReference type="InterPro" id="IPR050196">
    <property type="entry name" value="Cytochrome_P450_Monoox"/>
</dbReference>
<accession>A0AAJ7CC68</accession>
<dbReference type="RefSeq" id="XP_015606948.1">
    <property type="nucleotide sequence ID" value="XM_015751462.2"/>
</dbReference>
<dbReference type="GO" id="GO:0005506">
    <property type="term" value="F:iron ion binding"/>
    <property type="evidence" value="ECO:0007669"/>
    <property type="project" value="InterPro"/>
</dbReference>
<dbReference type="GO" id="GO:0005789">
    <property type="term" value="C:endoplasmic reticulum membrane"/>
    <property type="evidence" value="ECO:0007669"/>
    <property type="project" value="UniProtKB-SubCell"/>
</dbReference>
<evidence type="ECO:0000313" key="16">
    <source>
        <dbReference type="Proteomes" id="UP000694920"/>
    </source>
</evidence>
<keyword evidence="11 14" id="KW-0408">Iron</keyword>
<dbReference type="GO" id="GO:0016705">
    <property type="term" value="F:oxidoreductase activity, acting on paired donors, with incorporation or reduction of molecular oxygen"/>
    <property type="evidence" value="ECO:0007669"/>
    <property type="project" value="InterPro"/>
</dbReference>
<keyword evidence="9" id="KW-0492">Microsome</keyword>
<dbReference type="AlphaFoldDB" id="A0AAJ7CC68"/>
<keyword evidence="7 14" id="KW-0479">Metal-binding</keyword>
<evidence type="ECO:0000256" key="11">
    <source>
        <dbReference type="ARBA" id="ARBA00023004"/>
    </source>
</evidence>
<keyword evidence="16" id="KW-1185">Reference proteome</keyword>
<proteinExistence type="inferred from homology"/>
<evidence type="ECO:0000256" key="7">
    <source>
        <dbReference type="ARBA" id="ARBA00022723"/>
    </source>
</evidence>
<dbReference type="SUPFAM" id="SSF48264">
    <property type="entry name" value="Cytochrome P450"/>
    <property type="match status" value="1"/>
</dbReference>
<dbReference type="GO" id="GO:0004497">
    <property type="term" value="F:monooxygenase activity"/>
    <property type="evidence" value="ECO:0007669"/>
    <property type="project" value="UniProtKB-KW"/>
</dbReference>
<dbReference type="Gene3D" id="1.10.630.10">
    <property type="entry name" value="Cytochrome P450"/>
    <property type="match status" value="1"/>
</dbReference>
<dbReference type="PROSITE" id="PS00086">
    <property type="entry name" value="CYTOCHROME_P450"/>
    <property type="match status" value="1"/>
</dbReference>
<comment type="similarity">
    <text evidence="5 15">Belongs to the cytochrome P450 family.</text>
</comment>
<dbReference type="InterPro" id="IPR036396">
    <property type="entry name" value="Cyt_P450_sf"/>
</dbReference>
<dbReference type="GeneID" id="107273154"/>
<protein>
    <submittedName>
        <fullName evidence="17">Cytochrome P450 4c3</fullName>
    </submittedName>
</protein>
<dbReference type="PANTHER" id="PTHR24291:SF189">
    <property type="entry name" value="CYTOCHROME P450 4C3-RELATED"/>
    <property type="match status" value="1"/>
</dbReference>
<evidence type="ECO:0000256" key="2">
    <source>
        <dbReference type="ARBA" id="ARBA00003690"/>
    </source>
</evidence>
<reference evidence="17" key="1">
    <citation type="submission" date="2025-08" db="UniProtKB">
        <authorList>
            <consortium name="RefSeq"/>
        </authorList>
    </citation>
    <scope>IDENTIFICATION</scope>
</reference>
<comment type="function">
    <text evidence="2">May be involved in the metabolism of insect hormones and in the breakdown of synthetic insecticides.</text>
</comment>
<keyword evidence="10 15" id="KW-0560">Oxidoreductase</keyword>
<dbReference type="GO" id="GO:0020037">
    <property type="term" value="F:heme binding"/>
    <property type="evidence" value="ECO:0007669"/>
    <property type="project" value="InterPro"/>
</dbReference>
<keyword evidence="6 14" id="KW-0349">Heme</keyword>
<keyword evidence="8" id="KW-0256">Endoplasmic reticulum</keyword>
<evidence type="ECO:0000256" key="12">
    <source>
        <dbReference type="ARBA" id="ARBA00023033"/>
    </source>
</evidence>
<name>A0AAJ7CC68_CEPCN</name>
<dbReference type="PANTHER" id="PTHR24291">
    <property type="entry name" value="CYTOCHROME P450 FAMILY 4"/>
    <property type="match status" value="1"/>
</dbReference>
<evidence type="ECO:0000256" key="6">
    <source>
        <dbReference type="ARBA" id="ARBA00022617"/>
    </source>
</evidence>
<dbReference type="Proteomes" id="UP000694920">
    <property type="component" value="Unplaced"/>
</dbReference>
<evidence type="ECO:0000256" key="9">
    <source>
        <dbReference type="ARBA" id="ARBA00022848"/>
    </source>
</evidence>
<dbReference type="KEGG" id="ccin:107273154"/>
<evidence type="ECO:0000256" key="4">
    <source>
        <dbReference type="ARBA" id="ARBA00004406"/>
    </source>
</evidence>
<comment type="subcellular location">
    <subcellularLocation>
        <location evidence="4">Endoplasmic reticulum membrane</location>
        <topology evidence="4">Peripheral membrane protein</topology>
    </subcellularLocation>
    <subcellularLocation>
        <location evidence="3">Microsome membrane</location>
        <topology evidence="3">Peripheral membrane protein</topology>
    </subcellularLocation>
</comment>